<reference evidence="2 3" key="1">
    <citation type="submission" date="2020-08" db="EMBL/GenBank/DDBJ databases">
        <title>Sequencing the genomes of 1000 actinobacteria strains.</title>
        <authorList>
            <person name="Klenk H.-P."/>
        </authorList>
    </citation>
    <scope>NUCLEOTIDE SEQUENCE [LARGE SCALE GENOMIC DNA]</scope>
    <source>
        <strain evidence="2 3">DSM 28796</strain>
    </source>
</reference>
<gene>
    <name evidence="2" type="ORF">HNR70_001446</name>
</gene>
<accession>A0A841ACG3</accession>
<sequence length="321" mass="34651">MCAGRGTPHRPVGVSARRGRAFCLRRSLCTADCIGAVCRARHRARRAGPTLHETAGRAPLRRTGADGILPALGRPLPQVEPRSDSAQHAAAEFRRRKELLCALMIELSARIERESAGSPATAELGGVGTVVRRICHVKVCTAESGCRRADRKGRLRTVRCGRRRESARAVFLLRVGVPALKRGCAPRRAASAVTHHGSSLWQVLACLHRVHPGSAHAECGGGPRSEGRPKMIGPSISPRDRARAQIAVLYPGQGGERDAVTWALDVLSQAGVDPADRPLRALRTLRRADRRLRPVAARHLVDIAGGREDPQGRRGRGMLLS</sequence>
<name>A0A841ACG3_9MICO</name>
<keyword evidence="3" id="KW-1185">Reference proteome</keyword>
<comment type="caution">
    <text evidence="2">The sequence shown here is derived from an EMBL/GenBank/DDBJ whole genome shotgun (WGS) entry which is preliminary data.</text>
</comment>
<evidence type="ECO:0000313" key="2">
    <source>
        <dbReference type="EMBL" id="MBB5831633.1"/>
    </source>
</evidence>
<evidence type="ECO:0000256" key="1">
    <source>
        <dbReference type="SAM" id="MobiDB-lite"/>
    </source>
</evidence>
<proteinExistence type="predicted"/>
<dbReference type="EMBL" id="JACHLZ010000001">
    <property type="protein sequence ID" value="MBB5831633.1"/>
    <property type="molecule type" value="Genomic_DNA"/>
</dbReference>
<dbReference type="AlphaFoldDB" id="A0A841ACG3"/>
<evidence type="ECO:0000313" key="3">
    <source>
        <dbReference type="Proteomes" id="UP000588158"/>
    </source>
</evidence>
<dbReference type="Proteomes" id="UP000588158">
    <property type="component" value="Unassembled WGS sequence"/>
</dbReference>
<organism evidence="2 3">
    <name type="scientific">Brachybacterium aquaticum</name>
    <dbReference type="NCBI Taxonomy" id="1432564"/>
    <lineage>
        <taxon>Bacteria</taxon>
        <taxon>Bacillati</taxon>
        <taxon>Actinomycetota</taxon>
        <taxon>Actinomycetes</taxon>
        <taxon>Micrococcales</taxon>
        <taxon>Dermabacteraceae</taxon>
        <taxon>Brachybacterium</taxon>
    </lineage>
</organism>
<protein>
    <submittedName>
        <fullName evidence="2">Uncharacterized protein</fullName>
    </submittedName>
</protein>
<feature type="region of interest" description="Disordered" evidence="1">
    <location>
        <begin position="215"/>
        <end position="238"/>
    </location>
</feature>